<evidence type="ECO:0000256" key="2">
    <source>
        <dbReference type="SAM" id="Phobius"/>
    </source>
</evidence>
<dbReference type="AlphaFoldDB" id="A0AAN7VY18"/>
<keyword evidence="2" id="KW-1133">Transmembrane helix</keyword>
<feature type="transmembrane region" description="Helical" evidence="2">
    <location>
        <begin position="24"/>
        <end position="42"/>
    </location>
</feature>
<evidence type="ECO:0000256" key="1">
    <source>
        <dbReference type="SAM" id="MobiDB-lite"/>
    </source>
</evidence>
<keyword evidence="2" id="KW-0812">Transmembrane</keyword>
<evidence type="ECO:0000313" key="4">
    <source>
        <dbReference type="Proteomes" id="UP001310594"/>
    </source>
</evidence>
<feature type="region of interest" description="Disordered" evidence="1">
    <location>
        <begin position="378"/>
        <end position="406"/>
    </location>
</feature>
<keyword evidence="2" id="KW-0472">Membrane</keyword>
<name>A0AAN7VY18_9PEZI</name>
<sequence length="665" mass="74610">MINVVGAAELSFHLRKLELRKRNLLYAGLNTFVSILYVNAGLNGYSGFKPTFIDMAGIKDYIRKGVEAFGNSPANYAFVLQQQTSVLLTRLTTSRPGAMFESERFPGLLWGDILWHHHHQTGRLEASIMIRFQNNKQRTRTIGTGNRRTTNRLRARILCPKNITSLPYSVAHRLLAQAIRQGVLEDVDTISDAYARDTIFVSPPCARFPVFSDPDNLATPLSVSKAGSHFSAFMQQLGYPKGTAYTAIRRQAATDLVRQIGTEETRRIMAHSPNSITLELHYLFAEQDLDLTALLMGEDVPTNGHNAMMRKASTNVVPYTPPTESHLYQQTEEAIRKVCIKLQARSNARSEKELLTEARSIVHDRVLQAVKLRRSGGGETLGTNVLDDAAGEGTQEAQEADEDTDVDEYDDLTALGPRDGVAVIEDGEDEGGQGQVVHDDVAAYIARGRELVERFTRQFSARMEEMLRRLRKRKVQYFRSRMEEEGWGVVDELILTNDMSNGMGYEISMLHTATFKAAIRIDHNILQANVQSAVKFLKRLILHPSSGITFGDIRTFAQAAAAFKDLDPISSVEMWRTDVLGPLEKDEGKKHEASVDDQLLAMSDDIKKQLNRALAYKPLGAVNTAFPEFTKQHGLLTPFRLLDLVQELQDMIYEKMRPVVKEIRS</sequence>
<dbReference type="EMBL" id="JAVRQU010000022">
    <property type="protein sequence ID" value="KAK5691047.1"/>
    <property type="molecule type" value="Genomic_DNA"/>
</dbReference>
<evidence type="ECO:0000313" key="3">
    <source>
        <dbReference type="EMBL" id="KAK5691047.1"/>
    </source>
</evidence>
<reference evidence="3" key="1">
    <citation type="submission" date="2023-08" db="EMBL/GenBank/DDBJ databases">
        <title>Black Yeasts Isolated from many extreme environments.</title>
        <authorList>
            <person name="Coleine C."/>
            <person name="Stajich J.E."/>
            <person name="Selbmann L."/>
        </authorList>
    </citation>
    <scope>NUCLEOTIDE SEQUENCE</scope>
    <source>
        <strain evidence="3">CCFEE 5810</strain>
    </source>
</reference>
<accession>A0AAN7VY18</accession>
<comment type="caution">
    <text evidence="3">The sequence shown here is derived from an EMBL/GenBank/DDBJ whole genome shotgun (WGS) entry which is preliminary data.</text>
</comment>
<protein>
    <submittedName>
        <fullName evidence="3">Uncharacterized protein</fullName>
    </submittedName>
</protein>
<proteinExistence type="predicted"/>
<dbReference type="Proteomes" id="UP001310594">
    <property type="component" value="Unassembled WGS sequence"/>
</dbReference>
<gene>
    <name evidence="3" type="ORF">LTR97_011699</name>
</gene>
<organism evidence="3 4">
    <name type="scientific">Elasticomyces elasticus</name>
    <dbReference type="NCBI Taxonomy" id="574655"/>
    <lineage>
        <taxon>Eukaryota</taxon>
        <taxon>Fungi</taxon>
        <taxon>Dikarya</taxon>
        <taxon>Ascomycota</taxon>
        <taxon>Pezizomycotina</taxon>
        <taxon>Dothideomycetes</taxon>
        <taxon>Dothideomycetidae</taxon>
        <taxon>Mycosphaerellales</taxon>
        <taxon>Teratosphaeriaceae</taxon>
        <taxon>Elasticomyces</taxon>
    </lineage>
</organism>